<evidence type="ECO:0000313" key="3">
    <source>
        <dbReference type="Proteomes" id="UP000291084"/>
    </source>
</evidence>
<organism evidence="2 3">
    <name type="scientific">Vigna angularis var. angularis</name>
    <dbReference type="NCBI Taxonomy" id="157739"/>
    <lineage>
        <taxon>Eukaryota</taxon>
        <taxon>Viridiplantae</taxon>
        <taxon>Streptophyta</taxon>
        <taxon>Embryophyta</taxon>
        <taxon>Tracheophyta</taxon>
        <taxon>Spermatophyta</taxon>
        <taxon>Magnoliopsida</taxon>
        <taxon>eudicotyledons</taxon>
        <taxon>Gunneridae</taxon>
        <taxon>Pentapetalae</taxon>
        <taxon>rosids</taxon>
        <taxon>fabids</taxon>
        <taxon>Fabales</taxon>
        <taxon>Fabaceae</taxon>
        <taxon>Papilionoideae</taxon>
        <taxon>50 kb inversion clade</taxon>
        <taxon>NPAAA clade</taxon>
        <taxon>indigoferoid/millettioid clade</taxon>
        <taxon>Phaseoleae</taxon>
        <taxon>Vigna</taxon>
    </lineage>
</organism>
<keyword evidence="1" id="KW-0812">Transmembrane</keyword>
<reference evidence="2 3" key="1">
    <citation type="journal article" date="2015" name="Sci. Rep.">
        <title>The power of single molecule real-time sequencing technology in the de novo assembly of a eukaryotic genome.</title>
        <authorList>
            <person name="Sakai H."/>
            <person name="Naito K."/>
            <person name="Ogiso-Tanaka E."/>
            <person name="Takahashi Y."/>
            <person name="Iseki K."/>
            <person name="Muto C."/>
            <person name="Satou K."/>
            <person name="Teruya K."/>
            <person name="Shiroma A."/>
            <person name="Shimoji M."/>
            <person name="Hirano T."/>
            <person name="Itoh T."/>
            <person name="Kaga A."/>
            <person name="Tomooka N."/>
        </authorList>
    </citation>
    <scope>NUCLEOTIDE SEQUENCE [LARGE SCALE GENOMIC DNA]</scope>
    <source>
        <strain evidence="3">cv. Shumari</strain>
    </source>
</reference>
<evidence type="ECO:0000256" key="1">
    <source>
        <dbReference type="SAM" id="Phobius"/>
    </source>
</evidence>
<feature type="transmembrane region" description="Helical" evidence="1">
    <location>
        <begin position="12"/>
        <end position="32"/>
    </location>
</feature>
<keyword evidence="3" id="KW-1185">Reference proteome</keyword>
<keyword evidence="1" id="KW-0472">Membrane</keyword>
<dbReference type="AlphaFoldDB" id="A0A0S3SPD7"/>
<sequence length="77" mass="8887">IFLKVFLSLESFFFFLYLLSNLHTAPSIALSFRWRPRVPRVESSVLNRTFSSFLLVLLNLFLCEGYCFGASSKVLCL</sequence>
<feature type="non-terminal residue" evidence="2">
    <location>
        <position position="1"/>
    </location>
</feature>
<dbReference type="EMBL" id="AP015041">
    <property type="protein sequence ID" value="BAT94635.1"/>
    <property type="molecule type" value="Genomic_DNA"/>
</dbReference>
<name>A0A0S3SPD7_PHAAN</name>
<gene>
    <name evidence="2" type="primary">Vigan.08G125400</name>
    <name evidence="2" type="ORF">VIGAN_08125400</name>
</gene>
<proteinExistence type="predicted"/>
<protein>
    <submittedName>
        <fullName evidence="2">Uncharacterized protein</fullName>
    </submittedName>
</protein>
<evidence type="ECO:0000313" key="2">
    <source>
        <dbReference type="EMBL" id="BAT94635.1"/>
    </source>
</evidence>
<dbReference type="Proteomes" id="UP000291084">
    <property type="component" value="Chromosome 8"/>
</dbReference>
<accession>A0A0S3SPD7</accession>
<keyword evidence="1" id="KW-1133">Transmembrane helix</keyword>
<feature type="transmembrane region" description="Helical" evidence="1">
    <location>
        <begin position="53"/>
        <end position="71"/>
    </location>
</feature>